<feature type="domain" description="HTH luxR-type" evidence="3">
    <location>
        <begin position="859"/>
        <end position="921"/>
    </location>
</feature>
<keyword evidence="1" id="KW-0547">Nucleotide-binding</keyword>
<evidence type="ECO:0000259" key="3">
    <source>
        <dbReference type="PROSITE" id="PS50043"/>
    </source>
</evidence>
<evidence type="ECO:0000256" key="1">
    <source>
        <dbReference type="ARBA" id="ARBA00022741"/>
    </source>
</evidence>
<dbReference type="KEGG" id="mhev:MHEL_03450"/>
<keyword evidence="2" id="KW-0067">ATP-binding</keyword>
<reference evidence="4 5" key="1">
    <citation type="journal article" date="2019" name="Emerg. Microbes Infect.">
        <title>Comprehensive subspecies identification of 175 nontuberculous mycobacteria species based on 7547 genomic profiles.</title>
        <authorList>
            <person name="Matsumoto Y."/>
            <person name="Kinjo T."/>
            <person name="Motooka D."/>
            <person name="Nabeya D."/>
            <person name="Jung N."/>
            <person name="Uechi K."/>
            <person name="Horii T."/>
            <person name="Iida T."/>
            <person name="Fujita J."/>
            <person name="Nakamura S."/>
        </authorList>
    </citation>
    <scope>NUCLEOTIDE SEQUENCE [LARGE SCALE GENOMIC DNA]</scope>
    <source>
        <strain evidence="4 5">JCM 30396</strain>
    </source>
</reference>
<dbReference type="PRINTS" id="PR00038">
    <property type="entry name" value="HTHLUXR"/>
</dbReference>
<dbReference type="PANTHER" id="PTHR16305:SF35">
    <property type="entry name" value="TRANSCRIPTIONAL ACTIVATOR DOMAIN"/>
    <property type="match status" value="1"/>
</dbReference>
<protein>
    <submittedName>
        <fullName evidence="4">Putative transcriptional regulator, LuxR family protein</fullName>
    </submittedName>
</protein>
<dbReference type="GO" id="GO:0005737">
    <property type="term" value="C:cytoplasm"/>
    <property type="evidence" value="ECO:0007669"/>
    <property type="project" value="TreeGrafter"/>
</dbReference>
<keyword evidence="5" id="KW-1185">Reference proteome</keyword>
<dbReference type="GO" id="GO:0003677">
    <property type="term" value="F:DNA binding"/>
    <property type="evidence" value="ECO:0007669"/>
    <property type="project" value="InterPro"/>
</dbReference>
<dbReference type="EMBL" id="AP022596">
    <property type="protein sequence ID" value="BBY62102.1"/>
    <property type="molecule type" value="Genomic_DNA"/>
</dbReference>
<dbReference type="GO" id="GO:0005524">
    <property type="term" value="F:ATP binding"/>
    <property type="evidence" value="ECO:0007669"/>
    <property type="project" value="UniProtKB-KW"/>
</dbReference>
<dbReference type="InterPro" id="IPR000792">
    <property type="entry name" value="Tscrpt_reg_LuxR_C"/>
</dbReference>
<name>A0A7I7SYJ8_9MYCO</name>
<dbReference type="GO" id="GO:0004016">
    <property type="term" value="F:adenylate cyclase activity"/>
    <property type="evidence" value="ECO:0007669"/>
    <property type="project" value="TreeGrafter"/>
</dbReference>
<organism evidence="4 5">
    <name type="scientific">Mycolicibacterium helvum</name>
    <dbReference type="NCBI Taxonomy" id="1534349"/>
    <lineage>
        <taxon>Bacteria</taxon>
        <taxon>Bacillati</taxon>
        <taxon>Actinomycetota</taxon>
        <taxon>Actinomycetes</taxon>
        <taxon>Mycobacteriales</taxon>
        <taxon>Mycobacteriaceae</taxon>
        <taxon>Mycolicibacterium</taxon>
    </lineage>
</organism>
<dbReference type="CDD" id="cd06170">
    <property type="entry name" value="LuxR_C_like"/>
    <property type="match status" value="1"/>
</dbReference>
<dbReference type="InterPro" id="IPR027417">
    <property type="entry name" value="P-loop_NTPase"/>
</dbReference>
<dbReference type="AlphaFoldDB" id="A0A7I7SYJ8"/>
<dbReference type="PANTHER" id="PTHR16305">
    <property type="entry name" value="TESTICULAR SOLUBLE ADENYLYL CYCLASE"/>
    <property type="match status" value="1"/>
</dbReference>
<dbReference type="PROSITE" id="PS50043">
    <property type="entry name" value="HTH_LUXR_2"/>
    <property type="match status" value="1"/>
</dbReference>
<evidence type="ECO:0000313" key="5">
    <source>
        <dbReference type="Proteomes" id="UP000467148"/>
    </source>
</evidence>
<dbReference type="RefSeq" id="WP_345229299.1">
    <property type="nucleotide sequence ID" value="NZ_BAABEL010000005.1"/>
</dbReference>
<dbReference type="SUPFAM" id="SSF46894">
    <property type="entry name" value="C-terminal effector domain of the bipartite response regulators"/>
    <property type="match status" value="1"/>
</dbReference>
<accession>A0A7I7SYJ8</accession>
<dbReference type="Pfam" id="PF13191">
    <property type="entry name" value="AAA_16"/>
    <property type="match status" value="1"/>
</dbReference>
<evidence type="ECO:0000256" key="2">
    <source>
        <dbReference type="ARBA" id="ARBA00022840"/>
    </source>
</evidence>
<proteinExistence type="predicted"/>
<dbReference type="GO" id="GO:0006355">
    <property type="term" value="P:regulation of DNA-templated transcription"/>
    <property type="evidence" value="ECO:0007669"/>
    <property type="project" value="InterPro"/>
</dbReference>
<dbReference type="Gene3D" id="1.10.10.10">
    <property type="entry name" value="Winged helix-like DNA-binding domain superfamily/Winged helix DNA-binding domain"/>
    <property type="match status" value="1"/>
</dbReference>
<gene>
    <name evidence="4" type="ORF">MHEL_03450</name>
</gene>
<evidence type="ECO:0000313" key="4">
    <source>
        <dbReference type="EMBL" id="BBY62102.1"/>
    </source>
</evidence>
<dbReference type="SMART" id="SM00421">
    <property type="entry name" value="HTH_LUXR"/>
    <property type="match status" value="1"/>
</dbReference>
<dbReference type="InterPro" id="IPR016032">
    <property type="entry name" value="Sig_transdc_resp-reg_C-effctor"/>
</dbReference>
<dbReference type="PROSITE" id="PS00622">
    <property type="entry name" value="HTH_LUXR_1"/>
    <property type="match status" value="1"/>
</dbReference>
<dbReference type="InterPro" id="IPR036388">
    <property type="entry name" value="WH-like_DNA-bd_sf"/>
</dbReference>
<dbReference type="Pfam" id="PF00196">
    <property type="entry name" value="GerE"/>
    <property type="match status" value="1"/>
</dbReference>
<dbReference type="InterPro" id="IPR041664">
    <property type="entry name" value="AAA_16"/>
</dbReference>
<dbReference type="Proteomes" id="UP000467148">
    <property type="component" value="Chromosome"/>
</dbReference>
<sequence>MMIVNSDGRATPLLGRHREQKTLADLLDSIRQGRSGVLVIRGEPGIGKTALLDDALRKAVGIRTIHITGAESEMELPYAGLQQVCDHLTEFYGKLTDLQERALSVALGTVEGDLPDRLMLGMALLTLLSAAGADRPTLCVVDDAQWVDSVSMQALAFVARRTLADSVALVFAVRDGGSGSELAGQPEMTLQGLDDHDAHKLLATMVLGRVDEMVRANIVAEAGGNPLALMEFHKASRPQELAGGYGLANAKPLTARIERTFGRRLRELPPETRMLLLIAAVEPAGRAEWVWAAARLLGIGVEAARPAEQADLITVDEGIRFRHPLIRAALYGDASVSDRRRVHAALAQAVVGTVADECRAWHRAHAAGEPDEGLAEELVRAAEAARVRGGAAAAASFLACAVNLSADPNRRAERALDAAQAKLDAGAPEAASALLAMARDVLVDDEFLSARDELLRAKLAFAASRGNDAPPLLLRAAKRLEHHDRSLSRETYLEAVMASVLVGGLAIKPQSSTAAVAAAAQSAPASTTPVRAIDLLLDGLVVRLTDGYIAAAPLLKNAISELLREEEAGIADPRWHDITHRVCLDLFDQDSYNFLVLRQAEELRAAGALTLLPVTLVTEAGLCVTSGEFERAQSLLAEAEAIITATGGTVAQSSIDCYLAAYRGQEQVCRELVDLTIDRAKAHGQGFEVATSLYASAILFNGLGRYADALAAATAGANYDDIGICGYLLCELIEAATRCGEHVVAGDALRLLVARAEASGTATALGMAARSTALTNEGSVADAAYRDAIEHLERSPVTLYLARTHLVYGEWLRREKRKADARQELQTAHDMFDKIGADTFAARARRELNAAGFTVYTRAAGAAVALTTQESSIARLAREGFTNPEIGAQLFLSPRTVEWHLARVFAKLSVTSRRELRNVAF</sequence>
<dbReference type="Gene3D" id="3.40.50.300">
    <property type="entry name" value="P-loop containing nucleotide triphosphate hydrolases"/>
    <property type="match status" value="1"/>
</dbReference>
<dbReference type="SUPFAM" id="SSF52540">
    <property type="entry name" value="P-loop containing nucleoside triphosphate hydrolases"/>
    <property type="match status" value="1"/>
</dbReference>